<feature type="region of interest" description="Disordered" evidence="1">
    <location>
        <begin position="30"/>
        <end position="49"/>
    </location>
</feature>
<proteinExistence type="predicted"/>
<reference evidence="4" key="1">
    <citation type="submission" date="2021-01" db="EMBL/GenBank/DDBJ databases">
        <authorList>
            <person name="Zahm M."/>
            <person name="Roques C."/>
            <person name="Cabau C."/>
            <person name="Klopp C."/>
            <person name="Donnadieu C."/>
            <person name="Jouanno E."/>
            <person name="Lampietro C."/>
            <person name="Louis A."/>
            <person name="Herpin A."/>
            <person name="Echchiki A."/>
            <person name="Berthelot C."/>
            <person name="Parey E."/>
            <person name="Roest-Crollius H."/>
            <person name="Braasch I."/>
            <person name="Postlethwait J."/>
            <person name="Bobe J."/>
            <person name="Montfort J."/>
            <person name="Bouchez O."/>
            <person name="Begum T."/>
            <person name="Mejri S."/>
            <person name="Adams A."/>
            <person name="Chen W.-J."/>
            <person name="Guiguen Y."/>
        </authorList>
    </citation>
    <scope>NUCLEOTIDE SEQUENCE</scope>
    <source>
        <strain evidence="4">YG-15Mar2019-1</strain>
        <tissue evidence="4">Brain</tissue>
    </source>
</reference>
<dbReference type="PROSITE" id="PS50024">
    <property type="entry name" value="SEA"/>
    <property type="match status" value="1"/>
</dbReference>
<dbReference type="AlphaFoldDB" id="A0A9D3TBK7"/>
<gene>
    <name evidence="4" type="ORF">MATL_G00121650</name>
</gene>
<accession>A0A9D3TBK7</accession>
<sequence length="290" mass="32544">MNVDIELNQIQPKENDLLDNNNLQNERAVKQQAPAGKGDSSHDTHEATENSHLLSADQTAVINGAHCAHGGSVSDGQDSCSITLEESSTHTGQVKIEPSNGQKKKRLYSNFNDVVVWKLKLWMVIALVFLLIIAVIVLSLVLYSVVYTDEDDTFNCELFVVPRIYSGTLRLVNQEFSEDLRSPTSPQSQALSTQLKKKLSDLYSSSPALGRYFSSAGMYEFRNGSVTAYYWLKFLIPQKHSQLVRYTLSREMVYNVLRQHLYDQGPDPEEPLYIDPASAYMEVGNSTVLE</sequence>
<keyword evidence="2" id="KW-1133">Transmembrane helix</keyword>
<dbReference type="PANTHER" id="PTHR14636">
    <property type="entry name" value="TPA-INDUCED TRANSMEMBRANE PROTEIN"/>
    <property type="match status" value="1"/>
</dbReference>
<feature type="transmembrane region" description="Helical" evidence="2">
    <location>
        <begin position="121"/>
        <end position="146"/>
    </location>
</feature>
<dbReference type="OrthoDB" id="8879801at2759"/>
<name>A0A9D3TBK7_MEGAT</name>
<keyword evidence="5" id="KW-1185">Reference proteome</keyword>
<dbReference type="InterPro" id="IPR036364">
    <property type="entry name" value="SEA_dom_sf"/>
</dbReference>
<feature type="compositionally biased region" description="Basic and acidic residues" evidence="1">
    <location>
        <begin position="39"/>
        <end position="49"/>
    </location>
</feature>
<evidence type="ECO:0000256" key="2">
    <source>
        <dbReference type="SAM" id="Phobius"/>
    </source>
</evidence>
<dbReference type="SUPFAM" id="SSF82671">
    <property type="entry name" value="SEA domain"/>
    <property type="match status" value="1"/>
</dbReference>
<dbReference type="InterPro" id="IPR033223">
    <property type="entry name" value="TTMP"/>
</dbReference>
<evidence type="ECO:0000256" key="1">
    <source>
        <dbReference type="SAM" id="MobiDB-lite"/>
    </source>
</evidence>
<keyword evidence="2" id="KW-0812">Transmembrane</keyword>
<evidence type="ECO:0000313" key="5">
    <source>
        <dbReference type="Proteomes" id="UP001046870"/>
    </source>
</evidence>
<dbReference type="Gene3D" id="3.30.70.960">
    <property type="entry name" value="SEA domain"/>
    <property type="match status" value="1"/>
</dbReference>
<dbReference type="Pfam" id="PF01390">
    <property type="entry name" value="SEA"/>
    <property type="match status" value="1"/>
</dbReference>
<comment type="caution">
    <text evidence="4">The sequence shown here is derived from an EMBL/GenBank/DDBJ whole genome shotgun (WGS) entry which is preliminary data.</text>
</comment>
<dbReference type="Proteomes" id="UP001046870">
    <property type="component" value="Chromosome 9"/>
</dbReference>
<evidence type="ECO:0000259" key="3">
    <source>
        <dbReference type="PROSITE" id="PS50024"/>
    </source>
</evidence>
<organism evidence="4 5">
    <name type="scientific">Megalops atlanticus</name>
    <name type="common">Tarpon</name>
    <name type="synonym">Clupea gigantea</name>
    <dbReference type="NCBI Taxonomy" id="7932"/>
    <lineage>
        <taxon>Eukaryota</taxon>
        <taxon>Metazoa</taxon>
        <taxon>Chordata</taxon>
        <taxon>Craniata</taxon>
        <taxon>Vertebrata</taxon>
        <taxon>Euteleostomi</taxon>
        <taxon>Actinopterygii</taxon>
        <taxon>Neopterygii</taxon>
        <taxon>Teleostei</taxon>
        <taxon>Elopiformes</taxon>
        <taxon>Megalopidae</taxon>
        <taxon>Megalops</taxon>
    </lineage>
</organism>
<dbReference type="InterPro" id="IPR000082">
    <property type="entry name" value="SEA_dom"/>
</dbReference>
<dbReference type="PANTHER" id="PTHR14636:SF1">
    <property type="entry name" value="TPA-INDUCED TRANSMEMBRANE PROTEIN"/>
    <property type="match status" value="1"/>
</dbReference>
<feature type="domain" description="SEA" evidence="3">
    <location>
        <begin position="161"/>
        <end position="286"/>
    </location>
</feature>
<evidence type="ECO:0000313" key="4">
    <source>
        <dbReference type="EMBL" id="KAG7471177.1"/>
    </source>
</evidence>
<dbReference type="EMBL" id="JAFDVH010000009">
    <property type="protein sequence ID" value="KAG7471177.1"/>
    <property type="molecule type" value="Genomic_DNA"/>
</dbReference>
<protein>
    <recommendedName>
        <fullName evidence="3">SEA domain-containing protein</fullName>
    </recommendedName>
</protein>
<keyword evidence="2" id="KW-0472">Membrane</keyword>